<keyword evidence="4" id="KW-0963">Cytoplasm</keyword>
<dbReference type="GO" id="GO:0034657">
    <property type="term" value="C:GID complex"/>
    <property type="evidence" value="ECO:0007669"/>
    <property type="project" value="TreeGrafter"/>
</dbReference>
<dbReference type="GO" id="GO:0043161">
    <property type="term" value="P:proteasome-mediated ubiquitin-dependent protein catabolic process"/>
    <property type="evidence" value="ECO:0007669"/>
    <property type="project" value="TreeGrafter"/>
</dbReference>
<evidence type="ECO:0000256" key="3">
    <source>
        <dbReference type="ARBA" id="ARBA00013746"/>
    </source>
</evidence>
<proteinExistence type="predicted"/>
<evidence type="ECO:0000256" key="5">
    <source>
        <dbReference type="ARBA" id="ARBA00022737"/>
    </source>
</evidence>
<evidence type="ECO:0000313" key="7">
    <source>
        <dbReference type="EMBL" id="KPM09807.1"/>
    </source>
</evidence>
<dbReference type="PANTHER" id="PTHR15651">
    <property type="entry name" value="ARMADILLO REPEAT-CONTAINING PROTEIN 8"/>
    <property type="match status" value="1"/>
</dbReference>
<dbReference type="Proteomes" id="UP000616769">
    <property type="component" value="Unassembled WGS sequence"/>
</dbReference>
<dbReference type="InterPro" id="IPR011989">
    <property type="entry name" value="ARM-like"/>
</dbReference>
<dbReference type="GO" id="GO:0005634">
    <property type="term" value="C:nucleus"/>
    <property type="evidence" value="ECO:0007669"/>
    <property type="project" value="UniProtKB-SubCell"/>
</dbReference>
<dbReference type="InterPro" id="IPR038739">
    <property type="entry name" value="ARMC8/Vid28"/>
</dbReference>
<protein>
    <recommendedName>
        <fullName evidence="3">Armadillo repeat-containing protein 8</fullName>
    </recommendedName>
</protein>
<name>A0A132AFU1_SARSC</name>
<dbReference type="InterPro" id="IPR000225">
    <property type="entry name" value="Armadillo"/>
</dbReference>
<comment type="caution">
    <text evidence="7">The sequence shown here is derived from an EMBL/GenBank/DDBJ whole genome shotgun (WGS) entry which is preliminary data.</text>
</comment>
<dbReference type="GO" id="GO:0005737">
    <property type="term" value="C:cytoplasm"/>
    <property type="evidence" value="ECO:0007669"/>
    <property type="project" value="UniProtKB-SubCell"/>
</dbReference>
<accession>A0A132AFU1</accession>
<organism evidence="7 8">
    <name type="scientific">Sarcoptes scabiei</name>
    <name type="common">Itch mite</name>
    <name type="synonym">Acarus scabiei</name>
    <dbReference type="NCBI Taxonomy" id="52283"/>
    <lineage>
        <taxon>Eukaryota</taxon>
        <taxon>Metazoa</taxon>
        <taxon>Ecdysozoa</taxon>
        <taxon>Arthropoda</taxon>
        <taxon>Chelicerata</taxon>
        <taxon>Arachnida</taxon>
        <taxon>Acari</taxon>
        <taxon>Acariformes</taxon>
        <taxon>Sarcoptiformes</taxon>
        <taxon>Astigmata</taxon>
        <taxon>Psoroptidia</taxon>
        <taxon>Sarcoptoidea</taxon>
        <taxon>Sarcoptidae</taxon>
        <taxon>Sarcoptinae</taxon>
        <taxon>Sarcoptes</taxon>
    </lineage>
</organism>
<dbReference type="PANTHER" id="PTHR15651:SF7">
    <property type="entry name" value="ARMADILLO REPEAT-CONTAINING PROTEIN 8"/>
    <property type="match status" value="1"/>
</dbReference>
<dbReference type="VEuPathDB" id="VectorBase:SSCA010360"/>
<dbReference type="AlphaFoldDB" id="A0A132AFU1"/>
<evidence type="ECO:0000256" key="1">
    <source>
        <dbReference type="ARBA" id="ARBA00004123"/>
    </source>
</evidence>
<sequence>MLMNANQICLDELYSNDSSICLPAISKYSFIGLRRVKNSVIGSNRLKGSVLEQNVAQRLVELMKFYDEQIRIEATLTITSLAKGTDQHLKMIIDSGAIKQLIENVQSENVDLIEASLRGLRTIYRSRLAPVDLIYEPSKTENNQENLNVPIGDKYPLLYKLFKLASQTSKKYIVKECIANIMASTCQSSEHQNILKEMGAIHMIATFIHPDSKNAYQIKLAALNLLARICFENERVSTIVATRSFPSQTIVEMLFQMMSADNTFEMQLTAAKCMVYIYRSNAIDSKDTRLIYRALPTLVFLCKKDKTSSLRAQAAEELAYLIDIDVTLQKTASICNHIIESLADMLRQSSSLNRNSLNVVLDSSRKSSVSTDIISTGVSSSNHLMALDEPMDAAISTTPPLSFSNFNPNHSTTNAEEDINVKNELRQAAFKVFASLGANDEEIRKRIIETENLMEEVMISLEDSDVKVKLAALRCLHSLSRSVQQLRTLFQDHSVWIPLRNLLQSSTYEIIMLASSVLCNLLLDFSPSKQHFLDHFSIELLCNLTKRDDVQLRLNGVWALMNMAYQADESLKTEILTNLGTDQMFRLLSDSNVNILMKTLGLLRNLLSTKPVNYINHIDSIMQLHGKQIMPAVILILEGEHSWEVKEQALCILVNIADGIKAKEFIMSNEDVLKKLTSYLLNSNVNLQISAIFCIINLIWTENEGAEARQEKLKELSVPKILQQMLTQQSQQQQVSAVHAPLYEKVKTALQQFNSCK</sequence>
<keyword evidence="5" id="KW-0677">Repeat</keyword>
<dbReference type="SUPFAM" id="SSF48371">
    <property type="entry name" value="ARM repeat"/>
    <property type="match status" value="1"/>
</dbReference>
<keyword evidence="6" id="KW-0539">Nucleus</keyword>
<dbReference type="OrthoDB" id="5559898at2759"/>
<reference evidence="7 8" key="1">
    <citation type="journal article" date="2015" name="Parasit. Vectors">
        <title>Draft genome of the scabies mite.</title>
        <authorList>
            <person name="Rider S.D.Jr."/>
            <person name="Morgan M.S."/>
            <person name="Arlian L.G."/>
        </authorList>
    </citation>
    <scope>NUCLEOTIDE SEQUENCE [LARGE SCALE GENOMIC DNA]</scope>
    <source>
        <strain evidence="7">Arlian Lab</strain>
    </source>
</reference>
<evidence type="ECO:0000313" key="8">
    <source>
        <dbReference type="Proteomes" id="UP000616769"/>
    </source>
</evidence>
<dbReference type="Gene3D" id="1.25.10.10">
    <property type="entry name" value="Leucine-rich Repeat Variant"/>
    <property type="match status" value="3"/>
</dbReference>
<dbReference type="SMART" id="SM00185">
    <property type="entry name" value="ARM"/>
    <property type="match status" value="7"/>
</dbReference>
<gene>
    <name evidence="7" type="ORF">QR98_0083520</name>
</gene>
<evidence type="ECO:0000256" key="2">
    <source>
        <dbReference type="ARBA" id="ARBA00004496"/>
    </source>
</evidence>
<dbReference type="EMBL" id="JXLN01014112">
    <property type="protein sequence ID" value="KPM09807.1"/>
    <property type="molecule type" value="Genomic_DNA"/>
</dbReference>
<evidence type="ECO:0000256" key="6">
    <source>
        <dbReference type="ARBA" id="ARBA00023242"/>
    </source>
</evidence>
<evidence type="ECO:0000256" key="4">
    <source>
        <dbReference type="ARBA" id="ARBA00022490"/>
    </source>
</evidence>
<dbReference type="InterPro" id="IPR016024">
    <property type="entry name" value="ARM-type_fold"/>
</dbReference>
<comment type="subcellular location">
    <subcellularLocation>
        <location evidence="2">Cytoplasm</location>
    </subcellularLocation>
    <subcellularLocation>
        <location evidence="1">Nucleus</location>
    </subcellularLocation>
</comment>